<comment type="function">
    <text evidence="6">DNA-dependent RNA polymerase which catalyzes the transcription of DNA into RNA using the four ribonucleoside triphosphates as substrates.</text>
</comment>
<dbReference type="Gene3D" id="2.40.50.140">
    <property type="entry name" value="Nucleic acid-binding proteins"/>
    <property type="match status" value="1"/>
</dbReference>
<dbReference type="Gene3D" id="3.30.1490.120">
    <property type="entry name" value="RNA polymerase Rpb7-like, N-terminal domain"/>
    <property type="match status" value="1"/>
</dbReference>
<dbReference type="Pfam" id="PF08292">
    <property type="entry name" value="RNA_pol_Rbc25"/>
    <property type="match status" value="1"/>
</dbReference>
<evidence type="ECO:0000313" key="10">
    <source>
        <dbReference type="EMBL" id="GME67074.1"/>
    </source>
</evidence>
<dbReference type="OrthoDB" id="10256606at2759"/>
<dbReference type="InterPro" id="IPR036898">
    <property type="entry name" value="RNA_pol_Rpb7-like_N_sf"/>
</dbReference>
<dbReference type="SUPFAM" id="SSF88798">
    <property type="entry name" value="N-terminal, heterodimerisation domain of RBP7 (RpoE)"/>
    <property type="match status" value="1"/>
</dbReference>
<evidence type="ECO:0000256" key="3">
    <source>
        <dbReference type="ARBA" id="ARBA00022478"/>
    </source>
</evidence>
<feature type="domain" description="RNA polymerase Rpb7-like N-terminal" evidence="8">
    <location>
        <begin position="8"/>
        <end position="64"/>
    </location>
</feature>
<dbReference type="EMBL" id="BSXN01000095">
    <property type="protein sequence ID" value="GME67074.1"/>
    <property type="molecule type" value="Genomic_DNA"/>
</dbReference>
<dbReference type="Pfam" id="PF03876">
    <property type="entry name" value="SHS2_Rpb7-N"/>
    <property type="match status" value="1"/>
</dbReference>
<gene>
    <name evidence="10" type="ORF">Cboi02_000050600</name>
</gene>
<dbReference type="SUPFAM" id="SSF50249">
    <property type="entry name" value="Nucleic acid-binding proteins"/>
    <property type="match status" value="1"/>
</dbReference>
<name>A0A9W6SXS4_CANBO</name>
<keyword evidence="5 6" id="KW-0539">Nucleus</keyword>
<feature type="region of interest" description="Disordered" evidence="7">
    <location>
        <begin position="160"/>
        <end position="183"/>
    </location>
</feature>
<dbReference type="InterPro" id="IPR045113">
    <property type="entry name" value="Rpb7-like"/>
</dbReference>
<keyword evidence="4 6" id="KW-0804">Transcription</keyword>
<dbReference type="GO" id="GO:0003677">
    <property type="term" value="F:DNA binding"/>
    <property type="evidence" value="ECO:0007669"/>
    <property type="project" value="InterPro"/>
</dbReference>
<dbReference type="AlphaFoldDB" id="A0A9W6SXS4"/>
<dbReference type="GO" id="GO:0006384">
    <property type="term" value="P:transcription initiation at RNA polymerase III promoter"/>
    <property type="evidence" value="ECO:0007669"/>
    <property type="project" value="TreeGrafter"/>
</dbReference>
<dbReference type="CDD" id="cd04330">
    <property type="entry name" value="RNAP_III_Rpc25_N"/>
    <property type="match status" value="1"/>
</dbReference>
<feature type="domain" description="RNA polymerase III subunit Rpc25" evidence="9">
    <location>
        <begin position="83"/>
        <end position="202"/>
    </location>
</feature>
<dbReference type="PANTHER" id="PTHR12709:SF1">
    <property type="entry name" value="DNA-DIRECTED RNA POLYMERASE III SUBUNIT RPC8"/>
    <property type="match status" value="1"/>
</dbReference>
<comment type="similarity">
    <text evidence="2">Belongs to the eukaryotic RPB7/RPC8 RNA polymerase subunit family.</text>
</comment>
<dbReference type="FunFam" id="2.40.50.140:FF:000221">
    <property type="entry name" value="DNA-directed RNA polymerase III subunit"/>
    <property type="match status" value="1"/>
</dbReference>
<dbReference type="InterPro" id="IPR005576">
    <property type="entry name" value="Rpb7-like_N"/>
</dbReference>
<keyword evidence="11" id="KW-1185">Reference proteome</keyword>
<evidence type="ECO:0000256" key="5">
    <source>
        <dbReference type="ARBA" id="ARBA00023242"/>
    </source>
</evidence>
<evidence type="ECO:0000259" key="8">
    <source>
        <dbReference type="Pfam" id="PF03876"/>
    </source>
</evidence>
<dbReference type="GO" id="GO:0003899">
    <property type="term" value="F:DNA-directed RNA polymerase activity"/>
    <property type="evidence" value="ECO:0007669"/>
    <property type="project" value="InterPro"/>
</dbReference>
<dbReference type="Proteomes" id="UP001165120">
    <property type="component" value="Unassembled WGS sequence"/>
</dbReference>
<dbReference type="PANTHER" id="PTHR12709">
    <property type="entry name" value="DNA-DIRECTED RNA POLYMERASE II, III"/>
    <property type="match status" value="1"/>
</dbReference>
<comment type="subcellular location">
    <subcellularLocation>
        <location evidence="1 6">Nucleus</location>
    </subcellularLocation>
</comment>
<dbReference type="InterPro" id="IPR004519">
    <property type="entry name" value="RNAP_E/RPC8"/>
</dbReference>
<dbReference type="GO" id="GO:0005666">
    <property type="term" value="C:RNA polymerase III complex"/>
    <property type="evidence" value="ECO:0007669"/>
    <property type="project" value="UniProtKB-ARBA"/>
</dbReference>
<evidence type="ECO:0000256" key="2">
    <source>
        <dbReference type="ARBA" id="ARBA00009307"/>
    </source>
</evidence>
<comment type="caution">
    <text evidence="10">The sequence shown here is derived from an EMBL/GenBank/DDBJ whole genome shotgun (WGS) entry which is preliminary data.</text>
</comment>
<accession>A0A9W6SXS4</accession>
<evidence type="ECO:0000313" key="11">
    <source>
        <dbReference type="Proteomes" id="UP001165120"/>
    </source>
</evidence>
<dbReference type="InterPro" id="IPR013238">
    <property type="entry name" value="RNA_pol_III_Rbc25"/>
</dbReference>
<dbReference type="InterPro" id="IPR012340">
    <property type="entry name" value="NA-bd_OB-fold"/>
</dbReference>
<evidence type="ECO:0000256" key="1">
    <source>
        <dbReference type="ARBA" id="ARBA00004123"/>
    </source>
</evidence>
<keyword evidence="3 6" id="KW-0240">DNA-directed RNA polymerase</keyword>
<evidence type="ECO:0000256" key="4">
    <source>
        <dbReference type="ARBA" id="ARBA00023163"/>
    </source>
</evidence>
<proteinExistence type="inferred from homology"/>
<evidence type="ECO:0000256" key="7">
    <source>
        <dbReference type="SAM" id="MobiDB-lite"/>
    </source>
</evidence>
<evidence type="ECO:0000259" key="9">
    <source>
        <dbReference type="Pfam" id="PF08292"/>
    </source>
</evidence>
<reference evidence="10" key="1">
    <citation type="submission" date="2023-04" db="EMBL/GenBank/DDBJ databases">
        <title>Candida boidinii NBRC 10035.</title>
        <authorList>
            <person name="Ichikawa N."/>
            <person name="Sato H."/>
            <person name="Tonouchi N."/>
        </authorList>
    </citation>
    <scope>NUCLEOTIDE SEQUENCE</scope>
    <source>
        <strain evidence="10">NBRC 10035</strain>
    </source>
</reference>
<evidence type="ECO:0000256" key="6">
    <source>
        <dbReference type="RuleBase" id="RU369086"/>
    </source>
</evidence>
<dbReference type="NCBIfam" id="TIGR00448">
    <property type="entry name" value="rpoE"/>
    <property type="match status" value="1"/>
</dbReference>
<organism evidence="10 11">
    <name type="scientific">Candida boidinii</name>
    <name type="common">Yeast</name>
    <dbReference type="NCBI Taxonomy" id="5477"/>
    <lineage>
        <taxon>Eukaryota</taxon>
        <taxon>Fungi</taxon>
        <taxon>Dikarya</taxon>
        <taxon>Ascomycota</taxon>
        <taxon>Saccharomycotina</taxon>
        <taxon>Pichiomycetes</taxon>
        <taxon>Pichiales</taxon>
        <taxon>Pichiaceae</taxon>
        <taxon>Ogataea</taxon>
        <taxon>Ogataea/Candida clade</taxon>
    </lineage>
</organism>
<protein>
    <recommendedName>
        <fullName evidence="6">DNA-directed RNA polymerase subunit</fullName>
    </recommendedName>
</protein>
<sequence>MFQLSVISDLIRIPPHLFHLPINISVKEELSRKYSNKVIHKLGLVISVWDIMEIDDGLLKPGDGATFVNVKFRCVVFKPFVGEVLTGWIEKITETGIKVNLEFFNDIFIPKKFIFDSSEYSKDENAWVWSVDEDTKLYMDINEKINFRVEEEIFTNIKPKGPDNSLSATTSEENEDENKEKVPPYAIIASCQTDGMGCVSWWE</sequence>